<sequence>MSHQCVPSWEVDDNRATAPKLSLRSHSNSSAVPDVPMLGYEVAELTWENGQIAMHGLGPPRVPSKPVASTSPV</sequence>
<dbReference type="AlphaFoldDB" id="A0AAD6NQ68"/>
<name>A0AAD6NQ68_9ROSI</name>
<gene>
    <name evidence="2" type="ORF">OIU84_015940</name>
</gene>
<evidence type="ECO:0000256" key="1">
    <source>
        <dbReference type="SAM" id="MobiDB-lite"/>
    </source>
</evidence>
<evidence type="ECO:0000313" key="2">
    <source>
        <dbReference type="EMBL" id="KAJ6400386.1"/>
    </source>
</evidence>
<keyword evidence="3" id="KW-1185">Reference proteome</keyword>
<accession>A0AAD6NQ68</accession>
<evidence type="ECO:0000313" key="3">
    <source>
        <dbReference type="Proteomes" id="UP001162972"/>
    </source>
</evidence>
<comment type="caution">
    <text evidence="2">The sequence shown here is derived from an EMBL/GenBank/DDBJ whole genome shotgun (WGS) entry which is preliminary data.</text>
</comment>
<dbReference type="EMBL" id="JAPFFJ010000019">
    <property type="protein sequence ID" value="KAJ6400386.1"/>
    <property type="molecule type" value="Genomic_DNA"/>
</dbReference>
<reference evidence="2 3" key="1">
    <citation type="journal article" date="2023" name="Int. J. Mol. Sci.">
        <title>De Novo Assembly and Annotation of 11 Diverse Shrub Willow (Salix) Genomes Reveals Novel Gene Organization in Sex-Linked Regions.</title>
        <authorList>
            <person name="Hyden B."/>
            <person name="Feng K."/>
            <person name="Yates T.B."/>
            <person name="Jawdy S."/>
            <person name="Cereghino C."/>
            <person name="Smart L.B."/>
            <person name="Muchero W."/>
        </authorList>
    </citation>
    <scope>NUCLEOTIDE SEQUENCE [LARGE SCALE GENOMIC DNA]</scope>
    <source>
        <tissue evidence="2">Shoot tip</tissue>
    </source>
</reference>
<organism evidence="2 3">
    <name type="scientific">Salix udensis</name>
    <dbReference type="NCBI Taxonomy" id="889485"/>
    <lineage>
        <taxon>Eukaryota</taxon>
        <taxon>Viridiplantae</taxon>
        <taxon>Streptophyta</taxon>
        <taxon>Embryophyta</taxon>
        <taxon>Tracheophyta</taxon>
        <taxon>Spermatophyta</taxon>
        <taxon>Magnoliopsida</taxon>
        <taxon>eudicotyledons</taxon>
        <taxon>Gunneridae</taxon>
        <taxon>Pentapetalae</taxon>
        <taxon>rosids</taxon>
        <taxon>fabids</taxon>
        <taxon>Malpighiales</taxon>
        <taxon>Salicaceae</taxon>
        <taxon>Saliceae</taxon>
        <taxon>Salix</taxon>
    </lineage>
</organism>
<feature type="region of interest" description="Disordered" evidence="1">
    <location>
        <begin position="1"/>
        <end position="30"/>
    </location>
</feature>
<dbReference type="Proteomes" id="UP001162972">
    <property type="component" value="Chromosome 14"/>
</dbReference>
<protein>
    <submittedName>
        <fullName evidence="2">Uncharacterized protein</fullName>
    </submittedName>
</protein>
<proteinExistence type="predicted"/>